<evidence type="ECO:0000259" key="1">
    <source>
        <dbReference type="Pfam" id="PF24542"/>
    </source>
</evidence>
<dbReference type="Pfam" id="PF24542">
    <property type="entry name" value="Ig_TPPC8_C"/>
    <property type="match status" value="1"/>
</dbReference>
<proteinExistence type="predicted"/>
<dbReference type="EMBL" id="KK584570">
    <property type="protein sequence ID" value="KDO15775.1"/>
    <property type="molecule type" value="Genomic_DNA"/>
</dbReference>
<reference evidence="2 3" key="1">
    <citation type="journal article" date="2013" name="PLoS Genet.">
        <title>Distinctive expansion of potential virulence genes in the genome of the oomycete fish pathogen Saprolegnia parasitica.</title>
        <authorList>
            <person name="Jiang R.H."/>
            <person name="de Bruijn I."/>
            <person name="Haas B.J."/>
            <person name="Belmonte R."/>
            <person name="Lobach L."/>
            <person name="Christie J."/>
            <person name="van den Ackerveken G."/>
            <person name="Bottin A."/>
            <person name="Bulone V."/>
            <person name="Diaz-Moreno S.M."/>
            <person name="Dumas B."/>
            <person name="Fan L."/>
            <person name="Gaulin E."/>
            <person name="Govers F."/>
            <person name="Grenville-Briggs L.J."/>
            <person name="Horner N.R."/>
            <person name="Levin J.Z."/>
            <person name="Mammella M."/>
            <person name="Meijer H.J."/>
            <person name="Morris P."/>
            <person name="Nusbaum C."/>
            <person name="Oome S."/>
            <person name="Phillips A.J."/>
            <person name="van Rooyen D."/>
            <person name="Rzeszutek E."/>
            <person name="Saraiva M."/>
            <person name="Secombes C.J."/>
            <person name="Seidl M.F."/>
            <person name="Snel B."/>
            <person name="Stassen J.H."/>
            <person name="Sykes S."/>
            <person name="Tripathy S."/>
            <person name="van den Berg H."/>
            <person name="Vega-Arreguin J.C."/>
            <person name="Wawra S."/>
            <person name="Young S.K."/>
            <person name="Zeng Q."/>
            <person name="Dieguez-Uribeondo J."/>
            <person name="Russ C."/>
            <person name="Tyler B.M."/>
            <person name="van West P."/>
        </authorList>
    </citation>
    <scope>NUCLEOTIDE SEQUENCE [LARGE SCALE GENOMIC DNA]</scope>
    <source>
        <strain evidence="2 3">CBS 223.65</strain>
    </source>
</reference>
<sequence length="173" mass="18784">MDLHVVVQWAGTGPVVNGLQRKRCLGHSSVLNVQVRTPYTSSSNACPLTMTLDFAPSVRLGAVPMTLHLRNDAAASSPPITFTLETLVPEEEHPSVRASAAATTTSARVFWAGVTRRTFNALPPGARVDVPLTAVFGAPGMYDLNRFRFILERDGQRPLTVFFPVEYLVHVAA</sequence>
<keyword evidence="3" id="KW-1185">Reference proteome</keyword>
<evidence type="ECO:0000313" key="3">
    <source>
        <dbReference type="Proteomes" id="UP000030745"/>
    </source>
</evidence>
<organism evidence="2 3">
    <name type="scientific">Saprolegnia parasitica (strain CBS 223.65)</name>
    <dbReference type="NCBI Taxonomy" id="695850"/>
    <lineage>
        <taxon>Eukaryota</taxon>
        <taxon>Sar</taxon>
        <taxon>Stramenopiles</taxon>
        <taxon>Oomycota</taxon>
        <taxon>Saprolegniomycetes</taxon>
        <taxon>Saprolegniales</taxon>
        <taxon>Saprolegniaceae</taxon>
        <taxon>Saprolegnia</taxon>
    </lineage>
</organism>
<dbReference type="STRING" id="695850.A0A067BGC2"/>
<evidence type="ECO:0000313" key="2">
    <source>
        <dbReference type="EMBL" id="KDO15775.1"/>
    </source>
</evidence>
<dbReference type="Proteomes" id="UP000030745">
    <property type="component" value="Unassembled WGS sequence"/>
</dbReference>
<dbReference type="VEuPathDB" id="FungiDB:SPRG_18682"/>
<dbReference type="OrthoDB" id="203724at2759"/>
<dbReference type="GeneID" id="24140204"/>
<feature type="domain" description="TPPC8 C-terminal Ig-like" evidence="1">
    <location>
        <begin position="50"/>
        <end position="148"/>
    </location>
</feature>
<protein>
    <recommendedName>
        <fullName evidence="1">TPPC8 C-terminal Ig-like domain-containing protein</fullName>
    </recommendedName>
</protein>
<dbReference type="KEGG" id="spar:SPRG_18682"/>
<dbReference type="InterPro" id="IPR057651">
    <property type="entry name" value="Ig_TPPC8_C"/>
</dbReference>
<name>A0A067BGC2_SAPPC</name>
<dbReference type="AlphaFoldDB" id="A0A067BGC2"/>
<gene>
    <name evidence="2" type="ORF">SPRG_18682</name>
</gene>
<accession>A0A067BGC2</accession>
<dbReference type="RefSeq" id="XP_012213516.1">
    <property type="nucleotide sequence ID" value="XM_012358126.1"/>
</dbReference>